<comment type="caution">
    <text evidence="3">The sequence shown here is derived from an EMBL/GenBank/DDBJ whole genome shotgun (WGS) entry which is preliminary data.</text>
</comment>
<comment type="similarity">
    <text evidence="1">Belongs to the NAD(P)-dependent epimerase/dehydratase family.</text>
</comment>
<dbReference type="SUPFAM" id="SSF51735">
    <property type="entry name" value="NAD(P)-binding Rossmann-fold domains"/>
    <property type="match status" value="1"/>
</dbReference>
<protein>
    <recommendedName>
        <fullName evidence="2">NAD-dependent epimerase/dehydratase domain-containing protein</fullName>
    </recommendedName>
</protein>
<dbReference type="Proteomes" id="UP000250642">
    <property type="component" value="Unassembled WGS sequence"/>
</dbReference>
<proteinExistence type="inferred from homology"/>
<evidence type="ECO:0000259" key="2">
    <source>
        <dbReference type="Pfam" id="PF01370"/>
    </source>
</evidence>
<accession>A0A329QGP8</accession>
<dbReference type="AlphaFoldDB" id="A0A329QGP8"/>
<dbReference type="InterPro" id="IPR001509">
    <property type="entry name" value="Epimerase_deHydtase"/>
</dbReference>
<sequence>MGKSALVIGGQGFIGFSVAMALYNNGWNVRILDRNINNRFNGLNIETMVGNVFDENLIDLAMENIDIVFYFVSHSLPSSSQYNLKFELQNSLSALDSVLDTMVRLNVKKIVFPSSGGTIYGSVEEQNLSESTELNPLSSYGQGKLLSEEVIKFYSRVHNIDYLILRISNIYGCHLYRKVEQGVIDIFIQNILNGKDISIWSGAENSVRDYIFIDDFCDALITLLNRSKNGIYNVGTGEGRKLIDIIQIIERVLEIEAVIVRKDNYSGVIRNVLDISKIKEDCEWSPKYNLEEGIKKTINWKKENDNEISRVH</sequence>
<dbReference type="RefSeq" id="WP_113055759.1">
    <property type="nucleotide sequence ID" value="NZ_QEVW01000022.1"/>
</dbReference>
<reference evidence="3 4" key="1">
    <citation type="submission" date="2018-04" db="EMBL/GenBank/DDBJ databases">
        <title>Paenibacillus taichungensis Genome sequencing and assembly.</title>
        <authorList>
            <person name="Xu J."/>
            <person name="Rensing C."/>
            <person name="Mazhar H.S."/>
        </authorList>
    </citation>
    <scope>NUCLEOTIDE SEQUENCE [LARGE SCALE GENOMIC DNA]</scope>
    <source>
        <strain evidence="3 4">NC1</strain>
    </source>
</reference>
<organism evidence="3 4">
    <name type="scientific">Paenibacillus taichungensis</name>
    <dbReference type="NCBI Taxonomy" id="484184"/>
    <lineage>
        <taxon>Bacteria</taxon>
        <taxon>Bacillati</taxon>
        <taxon>Bacillota</taxon>
        <taxon>Bacilli</taxon>
        <taxon>Bacillales</taxon>
        <taxon>Paenibacillaceae</taxon>
        <taxon>Paenibacillus</taxon>
    </lineage>
</organism>
<dbReference type="Pfam" id="PF01370">
    <property type="entry name" value="Epimerase"/>
    <property type="match status" value="1"/>
</dbReference>
<dbReference type="InterPro" id="IPR036291">
    <property type="entry name" value="NAD(P)-bd_dom_sf"/>
</dbReference>
<dbReference type="PANTHER" id="PTHR43000">
    <property type="entry name" value="DTDP-D-GLUCOSE 4,6-DEHYDRATASE-RELATED"/>
    <property type="match status" value="1"/>
</dbReference>
<evidence type="ECO:0000313" key="4">
    <source>
        <dbReference type="Proteomes" id="UP000250642"/>
    </source>
</evidence>
<feature type="domain" description="NAD-dependent epimerase/dehydratase" evidence="2">
    <location>
        <begin position="5"/>
        <end position="235"/>
    </location>
</feature>
<name>A0A329QGP8_9BACL</name>
<evidence type="ECO:0000313" key="3">
    <source>
        <dbReference type="EMBL" id="RAW10899.1"/>
    </source>
</evidence>
<evidence type="ECO:0000256" key="1">
    <source>
        <dbReference type="ARBA" id="ARBA00007637"/>
    </source>
</evidence>
<dbReference type="EMBL" id="QEVW01000022">
    <property type="protein sequence ID" value="RAW10899.1"/>
    <property type="molecule type" value="Genomic_DNA"/>
</dbReference>
<dbReference type="Gene3D" id="3.40.50.720">
    <property type="entry name" value="NAD(P)-binding Rossmann-like Domain"/>
    <property type="match status" value="1"/>
</dbReference>
<gene>
    <name evidence="3" type="ORF">DC345_26505</name>
</gene>